<dbReference type="InterPro" id="IPR016040">
    <property type="entry name" value="NAD(P)-bd_dom"/>
</dbReference>
<dbReference type="Pfam" id="PF13460">
    <property type="entry name" value="NAD_binding_10"/>
    <property type="match status" value="1"/>
</dbReference>
<comment type="caution">
    <text evidence="2">The sequence shown here is derived from an EMBL/GenBank/DDBJ whole genome shotgun (WGS) entry which is preliminary data.</text>
</comment>
<dbReference type="Gene3D" id="3.40.50.720">
    <property type="entry name" value="NAD(P)-binding Rossmann-like Domain"/>
    <property type="match status" value="1"/>
</dbReference>
<name>A0ABP8WGJ6_9MICC</name>
<evidence type="ECO:0000313" key="2">
    <source>
        <dbReference type="EMBL" id="GAA4687687.1"/>
    </source>
</evidence>
<accession>A0ABP8WGJ6</accession>
<dbReference type="PANTHER" id="PTHR43162:SF1">
    <property type="entry name" value="PRESTALK A DIFFERENTIATION PROTEIN A"/>
    <property type="match status" value="1"/>
</dbReference>
<proteinExistence type="predicted"/>
<dbReference type="InterPro" id="IPR051604">
    <property type="entry name" value="Ergot_Alk_Oxidoreductase"/>
</dbReference>
<evidence type="ECO:0000313" key="3">
    <source>
        <dbReference type="Proteomes" id="UP001501446"/>
    </source>
</evidence>
<sequence length="289" mass="31575">MRIAVTTPMGHVGRHVTSMLVRAGVRPLLLARSPEKVPPTLRYYADVMEADSTDPQQVIAATRGVDVIYWVDPSVFSADPLADYALATQALVEAVTINEVGRVVFQSSIGAEKRSGVGEIDGLANTEVALDALNLDVTHLRRGYFFSNLLMDVEGVRQGKLQTVLPLDQPLSWAAPRDIAEVAALTLLNPHWHGHRTLAVHGPEDLSWQQVAKILTDQVGHPVRVEQISDAAMREQYLTAGMPPKMADAVLGMGTGMRDDFHPEQSRTLATTTPTTLVSWIHDELLPVL</sequence>
<dbReference type="EMBL" id="BAABLN010000001">
    <property type="protein sequence ID" value="GAA4687687.1"/>
    <property type="molecule type" value="Genomic_DNA"/>
</dbReference>
<keyword evidence="3" id="KW-1185">Reference proteome</keyword>
<dbReference type="Proteomes" id="UP001501446">
    <property type="component" value="Unassembled WGS sequence"/>
</dbReference>
<dbReference type="InterPro" id="IPR036291">
    <property type="entry name" value="NAD(P)-bd_dom_sf"/>
</dbReference>
<dbReference type="RefSeq" id="WP_345310166.1">
    <property type="nucleotide sequence ID" value="NZ_BAABLN010000001.1"/>
</dbReference>
<reference evidence="3" key="1">
    <citation type="journal article" date="2019" name="Int. J. Syst. Evol. Microbiol.">
        <title>The Global Catalogue of Microorganisms (GCM) 10K type strain sequencing project: providing services to taxonomists for standard genome sequencing and annotation.</title>
        <authorList>
            <consortium name="The Broad Institute Genomics Platform"/>
            <consortium name="The Broad Institute Genome Sequencing Center for Infectious Disease"/>
            <person name="Wu L."/>
            <person name="Ma J."/>
        </authorList>
    </citation>
    <scope>NUCLEOTIDE SEQUENCE [LARGE SCALE GENOMIC DNA]</scope>
    <source>
        <strain evidence="3">JCM 18958</strain>
    </source>
</reference>
<organism evidence="2 3">
    <name type="scientific">Kocuria gwangalliensis</name>
    <dbReference type="NCBI Taxonomy" id="501592"/>
    <lineage>
        <taxon>Bacteria</taxon>
        <taxon>Bacillati</taxon>
        <taxon>Actinomycetota</taxon>
        <taxon>Actinomycetes</taxon>
        <taxon>Micrococcales</taxon>
        <taxon>Micrococcaceae</taxon>
        <taxon>Kocuria</taxon>
    </lineage>
</organism>
<gene>
    <name evidence="2" type="primary">scbC</name>
    <name evidence="2" type="ORF">GCM10025781_00350</name>
</gene>
<dbReference type="Gene3D" id="3.90.25.10">
    <property type="entry name" value="UDP-galactose 4-epimerase, domain 1"/>
    <property type="match status" value="1"/>
</dbReference>
<dbReference type="PANTHER" id="PTHR43162">
    <property type="match status" value="1"/>
</dbReference>
<evidence type="ECO:0000259" key="1">
    <source>
        <dbReference type="Pfam" id="PF13460"/>
    </source>
</evidence>
<dbReference type="SUPFAM" id="SSF51735">
    <property type="entry name" value="NAD(P)-binding Rossmann-fold domains"/>
    <property type="match status" value="1"/>
</dbReference>
<feature type="domain" description="NAD(P)-binding" evidence="1">
    <location>
        <begin position="10"/>
        <end position="114"/>
    </location>
</feature>
<protein>
    <submittedName>
        <fullName evidence="2">Butenolide phosphate reductase ScbC</fullName>
    </submittedName>
</protein>